<dbReference type="VEuPathDB" id="FungiDB:ASPSYDRAFT_897877"/>
<evidence type="ECO:0000313" key="4">
    <source>
        <dbReference type="Proteomes" id="UP000184356"/>
    </source>
</evidence>
<dbReference type="InterPro" id="IPR036047">
    <property type="entry name" value="F-box-like_dom_sf"/>
</dbReference>
<feature type="chain" id="PRO_5013199890" description="F-box domain-containing protein" evidence="1">
    <location>
        <begin position="18"/>
        <end position="760"/>
    </location>
</feature>
<dbReference type="AlphaFoldDB" id="A0A1L9TK26"/>
<dbReference type="STRING" id="1036612.A0A1L9TK26"/>
<dbReference type="Proteomes" id="UP000184356">
    <property type="component" value="Unassembled WGS sequence"/>
</dbReference>
<name>A0A1L9TK26_9EURO</name>
<reference evidence="4" key="1">
    <citation type="journal article" date="2017" name="Genome Biol.">
        <title>Comparative genomics reveals high biological diversity and specific adaptations in the industrially and medically important fungal genus Aspergillus.</title>
        <authorList>
            <person name="de Vries R.P."/>
            <person name="Riley R."/>
            <person name="Wiebenga A."/>
            <person name="Aguilar-Osorio G."/>
            <person name="Amillis S."/>
            <person name="Uchima C.A."/>
            <person name="Anderluh G."/>
            <person name="Asadollahi M."/>
            <person name="Askin M."/>
            <person name="Barry K."/>
            <person name="Battaglia E."/>
            <person name="Bayram O."/>
            <person name="Benocci T."/>
            <person name="Braus-Stromeyer S.A."/>
            <person name="Caldana C."/>
            <person name="Canovas D."/>
            <person name="Cerqueira G.C."/>
            <person name="Chen F."/>
            <person name="Chen W."/>
            <person name="Choi C."/>
            <person name="Clum A."/>
            <person name="Dos Santos R.A."/>
            <person name="Damasio A.R."/>
            <person name="Diallinas G."/>
            <person name="Emri T."/>
            <person name="Fekete E."/>
            <person name="Flipphi M."/>
            <person name="Freyberg S."/>
            <person name="Gallo A."/>
            <person name="Gournas C."/>
            <person name="Habgood R."/>
            <person name="Hainaut M."/>
            <person name="Harispe M.L."/>
            <person name="Henrissat B."/>
            <person name="Hilden K.S."/>
            <person name="Hope R."/>
            <person name="Hossain A."/>
            <person name="Karabika E."/>
            <person name="Karaffa L."/>
            <person name="Karanyi Z."/>
            <person name="Krasevec N."/>
            <person name="Kuo A."/>
            <person name="Kusch H."/>
            <person name="LaButti K."/>
            <person name="Lagendijk E.L."/>
            <person name="Lapidus A."/>
            <person name="Levasseur A."/>
            <person name="Lindquist E."/>
            <person name="Lipzen A."/>
            <person name="Logrieco A.F."/>
            <person name="MacCabe A."/>
            <person name="Maekelae M.R."/>
            <person name="Malavazi I."/>
            <person name="Melin P."/>
            <person name="Meyer V."/>
            <person name="Mielnichuk N."/>
            <person name="Miskei M."/>
            <person name="Molnar A.P."/>
            <person name="Mule G."/>
            <person name="Ngan C.Y."/>
            <person name="Orejas M."/>
            <person name="Orosz E."/>
            <person name="Ouedraogo J.P."/>
            <person name="Overkamp K.M."/>
            <person name="Park H.-S."/>
            <person name="Perrone G."/>
            <person name="Piumi F."/>
            <person name="Punt P.J."/>
            <person name="Ram A.F."/>
            <person name="Ramon A."/>
            <person name="Rauscher S."/>
            <person name="Record E."/>
            <person name="Riano-Pachon D.M."/>
            <person name="Robert V."/>
            <person name="Roehrig J."/>
            <person name="Ruller R."/>
            <person name="Salamov A."/>
            <person name="Salih N.S."/>
            <person name="Samson R.A."/>
            <person name="Sandor E."/>
            <person name="Sanguinetti M."/>
            <person name="Schuetze T."/>
            <person name="Sepcic K."/>
            <person name="Shelest E."/>
            <person name="Sherlock G."/>
            <person name="Sophianopoulou V."/>
            <person name="Squina F.M."/>
            <person name="Sun H."/>
            <person name="Susca A."/>
            <person name="Todd R.B."/>
            <person name="Tsang A."/>
            <person name="Unkles S.E."/>
            <person name="van de Wiele N."/>
            <person name="van Rossen-Uffink D."/>
            <person name="Oliveira J.V."/>
            <person name="Vesth T.C."/>
            <person name="Visser J."/>
            <person name="Yu J.-H."/>
            <person name="Zhou M."/>
            <person name="Andersen M.R."/>
            <person name="Archer D.B."/>
            <person name="Baker S.E."/>
            <person name="Benoit I."/>
            <person name="Brakhage A.A."/>
            <person name="Braus G.H."/>
            <person name="Fischer R."/>
            <person name="Frisvad J.C."/>
            <person name="Goldman G.H."/>
            <person name="Houbraken J."/>
            <person name="Oakley B."/>
            <person name="Pocsi I."/>
            <person name="Scazzocchio C."/>
            <person name="Seiboth B."/>
            <person name="vanKuyk P.A."/>
            <person name="Wortman J."/>
            <person name="Dyer P.S."/>
            <person name="Grigoriev I.V."/>
        </authorList>
    </citation>
    <scope>NUCLEOTIDE SEQUENCE [LARGE SCALE GENOMIC DNA]</scope>
    <source>
        <strain evidence="4">CBS 593.65</strain>
    </source>
</reference>
<evidence type="ECO:0000256" key="1">
    <source>
        <dbReference type="SAM" id="SignalP"/>
    </source>
</evidence>
<evidence type="ECO:0000259" key="2">
    <source>
        <dbReference type="PROSITE" id="PS50181"/>
    </source>
</evidence>
<dbReference type="InterPro" id="IPR001810">
    <property type="entry name" value="F-box_dom"/>
</dbReference>
<keyword evidence="4" id="KW-1185">Reference proteome</keyword>
<accession>A0A1L9TK26</accession>
<dbReference type="OrthoDB" id="4452694at2759"/>
<evidence type="ECO:0000313" key="3">
    <source>
        <dbReference type="EMBL" id="OJJ59779.1"/>
    </source>
</evidence>
<dbReference type="SUPFAM" id="SSF81383">
    <property type="entry name" value="F-box domain"/>
    <property type="match status" value="1"/>
</dbReference>
<sequence length="760" mass="84091">MLHFCVICGVHISRTSAAPGAVPAKDLKWYQRLRVVQGNNDTETDGAHLSGIGFVNSLDQLIAPLDRRSSFKNNANTDLVSYVPIYDPELRTLCFSFHALCWEILLENVPEGLSDITRFATGFFQTLLCTTWGKYRFISPGHDYGGAARFRKVVGNPNRSMMDQGFAFLLAHPSRYRDVSEILCSFPQNARLRIYPPAGIPLRSYCSTHDILSFLPSEVLFMILALLHSTDVQKLRLASKYVASKTDPASLPQSFWRSRFRADFEMGFALPIDTSANQNWRAAYFLLKNALSDNSGSARTRNRCRIWRLVGLNSHLLAQHMTMDGPHGHPVIGNSSTSPGADTFAHDWPSGAIIRTESFVDDRGLLRSGSRRLHDRGIILPFDKSAMTGILVYTVSFNDEKFISGLQFQLVDPSIHTSTAFTLGFISTASDLVKVAPSSCVTGLEIAACVRGITGIRVVLENYCYECRPPWVGNIGNGDADIAFGSLEFGRKAAQQTRLVATFDAFKMTSLGVIEGGGSLDGVIIDRLTTQPLWTRSYPRETVTLIPKLKEQPHFHGFNPIMTLDFGGPNGERLGKLTRIVMHVHSRLSPFIGVTFYFSDDSRIHFGRQGSMEISSFIDGPGGEFITSVMVEKSVETGRVVSYLLRTNFGNQLTFSCDELKYSQVIEHRPGLYHPSSNSTLLPPNPYIKEEKTIQTLEAPTGQWITGFCAVFEAENCSLVEFGLQCESIPKQRSGLPVVIKRQDFASPSPSACLASSLGS</sequence>
<dbReference type="Pfam" id="PF24539">
    <property type="entry name" value="DUF7600"/>
    <property type="match status" value="1"/>
</dbReference>
<dbReference type="RefSeq" id="XP_040703585.1">
    <property type="nucleotide sequence ID" value="XM_040852218.1"/>
</dbReference>
<dbReference type="PROSITE" id="PS50181">
    <property type="entry name" value="FBOX"/>
    <property type="match status" value="1"/>
</dbReference>
<protein>
    <recommendedName>
        <fullName evidence="2">F-box domain-containing protein</fullName>
    </recommendedName>
</protein>
<gene>
    <name evidence="3" type="ORF">ASPSYDRAFT_897877</name>
</gene>
<keyword evidence="1" id="KW-0732">Signal</keyword>
<feature type="signal peptide" evidence="1">
    <location>
        <begin position="1"/>
        <end position="17"/>
    </location>
</feature>
<dbReference type="EMBL" id="KV878585">
    <property type="protein sequence ID" value="OJJ59779.1"/>
    <property type="molecule type" value="Genomic_DNA"/>
</dbReference>
<proteinExistence type="predicted"/>
<dbReference type="InterPro" id="IPR056021">
    <property type="entry name" value="DUF7600"/>
</dbReference>
<dbReference type="GeneID" id="63768291"/>
<feature type="domain" description="F-box" evidence="2">
    <location>
        <begin position="209"/>
        <end position="259"/>
    </location>
</feature>
<organism evidence="3 4">
    <name type="scientific">Aspergillus sydowii CBS 593.65</name>
    <dbReference type="NCBI Taxonomy" id="1036612"/>
    <lineage>
        <taxon>Eukaryota</taxon>
        <taxon>Fungi</taxon>
        <taxon>Dikarya</taxon>
        <taxon>Ascomycota</taxon>
        <taxon>Pezizomycotina</taxon>
        <taxon>Eurotiomycetes</taxon>
        <taxon>Eurotiomycetidae</taxon>
        <taxon>Eurotiales</taxon>
        <taxon>Aspergillaceae</taxon>
        <taxon>Aspergillus</taxon>
        <taxon>Aspergillus subgen. Nidulantes</taxon>
    </lineage>
</organism>